<comment type="caution">
    <text evidence="2">The sequence shown here is derived from an EMBL/GenBank/DDBJ whole genome shotgun (WGS) entry which is preliminary data.</text>
</comment>
<feature type="compositionally biased region" description="Low complexity" evidence="1">
    <location>
        <begin position="67"/>
        <end position="87"/>
    </location>
</feature>
<feature type="compositionally biased region" description="Basic and acidic residues" evidence="1">
    <location>
        <begin position="25"/>
        <end position="42"/>
    </location>
</feature>
<keyword evidence="3" id="KW-1185">Reference proteome</keyword>
<organism evidence="2 3">
    <name type="scientific">Favolaschia claudopus</name>
    <dbReference type="NCBI Taxonomy" id="2862362"/>
    <lineage>
        <taxon>Eukaryota</taxon>
        <taxon>Fungi</taxon>
        <taxon>Dikarya</taxon>
        <taxon>Basidiomycota</taxon>
        <taxon>Agaricomycotina</taxon>
        <taxon>Agaricomycetes</taxon>
        <taxon>Agaricomycetidae</taxon>
        <taxon>Agaricales</taxon>
        <taxon>Marasmiineae</taxon>
        <taxon>Mycenaceae</taxon>
        <taxon>Favolaschia</taxon>
    </lineage>
</organism>
<evidence type="ECO:0000313" key="2">
    <source>
        <dbReference type="EMBL" id="KAK7018926.1"/>
    </source>
</evidence>
<evidence type="ECO:0000256" key="1">
    <source>
        <dbReference type="SAM" id="MobiDB-lite"/>
    </source>
</evidence>
<dbReference type="AlphaFoldDB" id="A0AAW0B0X5"/>
<evidence type="ECO:0000313" key="3">
    <source>
        <dbReference type="Proteomes" id="UP001362999"/>
    </source>
</evidence>
<proteinExistence type="predicted"/>
<feature type="region of interest" description="Disordered" evidence="1">
    <location>
        <begin position="23"/>
        <end position="140"/>
    </location>
</feature>
<protein>
    <submittedName>
        <fullName evidence="2">Uncharacterized protein</fullName>
    </submittedName>
</protein>
<feature type="compositionally biased region" description="Acidic residues" evidence="1">
    <location>
        <begin position="110"/>
        <end position="123"/>
    </location>
</feature>
<reference evidence="2 3" key="1">
    <citation type="journal article" date="2024" name="J Genomics">
        <title>Draft genome sequencing and assembly of Favolaschia claudopus CIRM-BRFM 2984 isolated from oak limbs.</title>
        <authorList>
            <person name="Navarro D."/>
            <person name="Drula E."/>
            <person name="Chaduli D."/>
            <person name="Cazenave R."/>
            <person name="Ahrendt S."/>
            <person name="Wang J."/>
            <person name="Lipzen A."/>
            <person name="Daum C."/>
            <person name="Barry K."/>
            <person name="Grigoriev I.V."/>
            <person name="Favel A."/>
            <person name="Rosso M.N."/>
            <person name="Martin F."/>
        </authorList>
    </citation>
    <scope>NUCLEOTIDE SEQUENCE [LARGE SCALE GENOMIC DNA]</scope>
    <source>
        <strain evidence="2 3">CIRM-BRFM 2984</strain>
    </source>
</reference>
<name>A0AAW0B0X5_9AGAR</name>
<dbReference type="Proteomes" id="UP001362999">
    <property type="component" value="Unassembled WGS sequence"/>
</dbReference>
<dbReference type="EMBL" id="JAWWNJ010000045">
    <property type="protein sequence ID" value="KAK7018926.1"/>
    <property type="molecule type" value="Genomic_DNA"/>
</dbReference>
<gene>
    <name evidence="2" type="ORF">R3P38DRAFT_2979472</name>
</gene>
<sequence length="170" mass="19028">MQGMKSGCSSSYDSCNISVRSVCSSHRETSSSHKDNNKDEKHTHAKIRKPRRSVDSERSLSPPPALSPSNSHSTSSSSPSPTTFVDPAEADFDFADAHDTYSPPSPLHDDLDDDFEQDEEERVDADAVAQRPRSPHTPSAFRKHWAALSLRVRFGVFRAKRRMRDRVMSL</sequence>
<accession>A0AAW0B0X5</accession>